<dbReference type="Gene3D" id="1.10.10.1150">
    <property type="entry name" value="Coenzyme PQQ synthesis protein D (PqqD)"/>
    <property type="match status" value="1"/>
</dbReference>
<keyword evidence="4" id="KW-1185">Reference proteome</keyword>
<reference evidence="2" key="3">
    <citation type="submission" date="2022-09" db="EMBL/GenBank/DDBJ databases">
        <authorList>
            <person name="Hitch T.C.A."/>
        </authorList>
    </citation>
    <scope>NUCLEOTIDE SEQUENCE</scope>
    <source>
        <strain evidence="2">Sanger_19</strain>
    </source>
</reference>
<evidence type="ECO:0000313" key="2">
    <source>
        <dbReference type="EMBL" id="MCU6717040.1"/>
    </source>
</evidence>
<gene>
    <name evidence="1" type="ORF">LKD47_05905</name>
    <name evidence="2" type="ORF">OCV43_07100</name>
</gene>
<proteinExistence type="predicted"/>
<organism evidence="1 3">
    <name type="scientific">Roseburia amylophila</name>
    <dbReference type="NCBI Taxonomy" id="2981794"/>
    <lineage>
        <taxon>Bacteria</taxon>
        <taxon>Bacillati</taxon>
        <taxon>Bacillota</taxon>
        <taxon>Clostridia</taxon>
        <taxon>Lachnospirales</taxon>
        <taxon>Lachnospiraceae</taxon>
        <taxon>Roseburia</taxon>
    </lineage>
</organism>
<comment type="caution">
    <text evidence="1">The sequence shown here is derived from an EMBL/GenBank/DDBJ whole genome shotgun (WGS) entry which is preliminary data.</text>
</comment>
<dbReference type="Proteomes" id="UP001198893">
    <property type="component" value="Unassembled WGS sequence"/>
</dbReference>
<dbReference type="EMBL" id="JAJEQW010000004">
    <property type="protein sequence ID" value="MCC2241835.1"/>
    <property type="molecule type" value="Genomic_DNA"/>
</dbReference>
<dbReference type="Pfam" id="PF05402">
    <property type="entry name" value="PqqD"/>
    <property type="match status" value="1"/>
</dbReference>
<dbReference type="InterPro" id="IPR041881">
    <property type="entry name" value="PqqD_sf"/>
</dbReference>
<dbReference type="RefSeq" id="WP_022244312.1">
    <property type="nucleotide sequence ID" value="NZ_JAJEQW010000004.1"/>
</dbReference>
<evidence type="ECO:0000313" key="1">
    <source>
        <dbReference type="EMBL" id="MCC2241835.1"/>
    </source>
</evidence>
<accession>A0AAW4WAQ5</accession>
<dbReference type="Proteomes" id="UP001209666">
    <property type="component" value="Unassembled WGS sequence"/>
</dbReference>
<reference evidence="2 4" key="1">
    <citation type="journal article" date="2021" name="ISME Commun">
        <title>Automated analysis of genomic sequences facilitates high-throughput and comprehensive description of bacteria.</title>
        <authorList>
            <person name="Hitch T.C.A."/>
        </authorList>
    </citation>
    <scope>NUCLEOTIDE SEQUENCE [LARGE SCALE GENOMIC DNA]</scope>
    <source>
        <strain evidence="2 4">Sanger_19</strain>
    </source>
</reference>
<sequence length="120" mass="14400">MAKKKDNYLDYIPRPNTLFECNKNKDGKIEIKMHNKGVFNKIAQVLFKKPKYSYIELDEFGSFVWEQMDGKKTIYEIGTLVKERFGDKAEPLYERLSQYIKILHNNHFIVYENKLRKKES</sequence>
<name>A0AAW4WAQ5_9FIRM</name>
<dbReference type="AlphaFoldDB" id="A0AAW4WAQ5"/>
<protein>
    <submittedName>
        <fullName evidence="1">PqqD family protein</fullName>
    </submittedName>
</protein>
<evidence type="ECO:0000313" key="3">
    <source>
        <dbReference type="Proteomes" id="UP001198893"/>
    </source>
</evidence>
<reference evidence="1" key="2">
    <citation type="submission" date="2021-10" db="EMBL/GenBank/DDBJ databases">
        <title>Anaerobic single-cell dispensing facilitates the cultivation of human gut bacteria.</title>
        <authorList>
            <person name="Afrizal A."/>
        </authorList>
    </citation>
    <scope>NUCLEOTIDE SEQUENCE</scope>
    <source>
        <strain evidence="1">CLA-AA-H204</strain>
    </source>
</reference>
<dbReference type="InterPro" id="IPR008792">
    <property type="entry name" value="PQQD"/>
</dbReference>
<evidence type="ECO:0000313" key="4">
    <source>
        <dbReference type="Proteomes" id="UP001209666"/>
    </source>
</evidence>
<dbReference type="EMBL" id="JAOQKI010000008">
    <property type="protein sequence ID" value="MCU6717040.1"/>
    <property type="molecule type" value="Genomic_DNA"/>
</dbReference>